<dbReference type="Proteomes" id="UP001335648">
    <property type="component" value="Unassembled WGS sequence"/>
</dbReference>
<proteinExistence type="predicted"/>
<keyword evidence="3" id="KW-1185">Reference proteome</keyword>
<protein>
    <submittedName>
        <fullName evidence="2">Uncharacterized protein</fullName>
    </submittedName>
</protein>
<sequence length="195" mass="22455">MRLHFKGELEHLEASEEPLQAEKSTLSKTLAEVQEKCLSQSDLQQKYTIQKGLKDTLQTEIEKAAEDITFFQDKLRAQDEFEAEYKSMKALKKVASKQNNNLCKHLNDVQKKCRCEHTLQEKISAIQEETRTLQSQNQEQQDQIKTLTDMLGLYDSLRAGNSATTQEGENLLEDLRKITKGLKRRAREARRRGGT</sequence>
<evidence type="ECO:0000256" key="1">
    <source>
        <dbReference type="SAM" id="Coils"/>
    </source>
</evidence>
<feature type="coiled-coil region" evidence="1">
    <location>
        <begin position="119"/>
        <end position="192"/>
    </location>
</feature>
<accession>A0AAN8GDW4</accession>
<name>A0AAN8GDW4_9TELE</name>
<comment type="caution">
    <text evidence="2">The sequence shown here is derived from an EMBL/GenBank/DDBJ whole genome shotgun (WGS) entry which is preliminary data.</text>
</comment>
<evidence type="ECO:0000313" key="2">
    <source>
        <dbReference type="EMBL" id="KAK5877266.1"/>
    </source>
</evidence>
<dbReference type="AlphaFoldDB" id="A0AAN8GDW4"/>
<dbReference type="EMBL" id="JAULUE010002066">
    <property type="protein sequence ID" value="KAK5877266.1"/>
    <property type="molecule type" value="Genomic_DNA"/>
</dbReference>
<gene>
    <name evidence="2" type="ORF">CesoFtcFv8_024789</name>
</gene>
<evidence type="ECO:0000313" key="3">
    <source>
        <dbReference type="Proteomes" id="UP001335648"/>
    </source>
</evidence>
<organism evidence="2 3">
    <name type="scientific">Champsocephalus esox</name>
    <name type="common">pike icefish</name>
    <dbReference type="NCBI Taxonomy" id="159716"/>
    <lineage>
        <taxon>Eukaryota</taxon>
        <taxon>Metazoa</taxon>
        <taxon>Chordata</taxon>
        <taxon>Craniata</taxon>
        <taxon>Vertebrata</taxon>
        <taxon>Euteleostomi</taxon>
        <taxon>Actinopterygii</taxon>
        <taxon>Neopterygii</taxon>
        <taxon>Teleostei</taxon>
        <taxon>Neoteleostei</taxon>
        <taxon>Acanthomorphata</taxon>
        <taxon>Eupercaria</taxon>
        <taxon>Perciformes</taxon>
        <taxon>Notothenioidei</taxon>
        <taxon>Channichthyidae</taxon>
        <taxon>Champsocephalus</taxon>
    </lineage>
</organism>
<keyword evidence="1" id="KW-0175">Coiled coil</keyword>
<reference evidence="2 3" key="1">
    <citation type="journal article" date="2023" name="Mol. Biol. Evol.">
        <title>Genomics of Secondarily Temperate Adaptation in the Only Non-Antarctic Icefish.</title>
        <authorList>
            <person name="Rivera-Colon A.G."/>
            <person name="Rayamajhi N."/>
            <person name="Minhas B.F."/>
            <person name="Madrigal G."/>
            <person name="Bilyk K.T."/>
            <person name="Yoon V."/>
            <person name="Hune M."/>
            <person name="Gregory S."/>
            <person name="Cheng C.H.C."/>
            <person name="Catchen J.M."/>
        </authorList>
    </citation>
    <scope>NUCLEOTIDE SEQUENCE [LARGE SCALE GENOMIC DNA]</scope>
    <source>
        <strain evidence="2">JC2023a</strain>
    </source>
</reference>